<dbReference type="PANTHER" id="PTHR43591:SF24">
    <property type="entry name" value="2-METHOXY-6-POLYPRENYL-1,4-BENZOQUINOL METHYLASE, MITOCHONDRIAL"/>
    <property type="match status" value="1"/>
</dbReference>
<dbReference type="InterPro" id="IPR013216">
    <property type="entry name" value="Methyltransf_11"/>
</dbReference>
<protein>
    <submittedName>
        <fullName evidence="3">Methyltransferase</fullName>
    </submittedName>
</protein>
<dbReference type="AlphaFoldDB" id="A0A1S1Q3W0"/>
<dbReference type="RefSeq" id="WP_071091777.1">
    <property type="nucleotide sequence ID" value="NZ_MBLM01000174.1"/>
</dbReference>
<dbReference type="Proteomes" id="UP000179627">
    <property type="component" value="Unassembled WGS sequence"/>
</dbReference>
<evidence type="ECO:0000313" key="4">
    <source>
        <dbReference type="Proteomes" id="UP000179627"/>
    </source>
</evidence>
<evidence type="ECO:0000256" key="1">
    <source>
        <dbReference type="SAM" id="MobiDB-lite"/>
    </source>
</evidence>
<feature type="region of interest" description="Disordered" evidence="1">
    <location>
        <begin position="235"/>
        <end position="264"/>
    </location>
</feature>
<dbReference type="Gene3D" id="3.40.50.150">
    <property type="entry name" value="Vaccinia Virus protein VP39"/>
    <property type="match status" value="1"/>
</dbReference>
<evidence type="ECO:0000259" key="2">
    <source>
        <dbReference type="Pfam" id="PF08241"/>
    </source>
</evidence>
<dbReference type="EMBL" id="MBLM01000174">
    <property type="protein sequence ID" value="OHV28650.1"/>
    <property type="molecule type" value="Genomic_DNA"/>
</dbReference>
<dbReference type="OrthoDB" id="3818442at2"/>
<keyword evidence="4" id="KW-1185">Reference proteome</keyword>
<keyword evidence="3" id="KW-0808">Transferase</keyword>
<accession>A0A1S1Q3W0</accession>
<dbReference type="InterPro" id="IPR029063">
    <property type="entry name" value="SAM-dependent_MTases_sf"/>
</dbReference>
<dbReference type="Pfam" id="PF08241">
    <property type="entry name" value="Methyltransf_11"/>
    <property type="match status" value="1"/>
</dbReference>
<dbReference type="GO" id="GO:0008757">
    <property type="term" value="F:S-adenosylmethionine-dependent methyltransferase activity"/>
    <property type="evidence" value="ECO:0007669"/>
    <property type="project" value="InterPro"/>
</dbReference>
<dbReference type="CDD" id="cd02440">
    <property type="entry name" value="AdoMet_MTases"/>
    <property type="match status" value="1"/>
</dbReference>
<name>A0A1S1Q3W0_9ACTN</name>
<keyword evidence="3" id="KW-0489">Methyltransferase</keyword>
<comment type="caution">
    <text evidence="3">The sequence shown here is derived from an EMBL/GenBank/DDBJ whole genome shotgun (WGS) entry which is preliminary data.</text>
</comment>
<reference evidence="4" key="1">
    <citation type="submission" date="2016-07" db="EMBL/GenBank/DDBJ databases">
        <title>Sequence Frankia sp. strain CcI1.17.</title>
        <authorList>
            <person name="Ghodhbane-Gtari F."/>
            <person name="Swanson E."/>
            <person name="Gueddou A."/>
            <person name="Morris K."/>
            <person name="Hezbri K."/>
            <person name="Ktari A."/>
            <person name="Nouioui I."/>
            <person name="Abebe-Akele F."/>
            <person name="Simpson S."/>
            <person name="Thomas K."/>
            <person name="Gtari M."/>
            <person name="Tisa L.S."/>
            <person name="Hurst S."/>
        </authorList>
    </citation>
    <scope>NUCLEOTIDE SEQUENCE [LARGE SCALE GENOMIC DNA]</scope>
    <source>
        <strain evidence="4">Cc1.17</strain>
    </source>
</reference>
<dbReference type="SUPFAM" id="SSF53335">
    <property type="entry name" value="S-adenosyl-L-methionine-dependent methyltransferases"/>
    <property type="match status" value="1"/>
</dbReference>
<dbReference type="PANTHER" id="PTHR43591">
    <property type="entry name" value="METHYLTRANSFERASE"/>
    <property type="match status" value="1"/>
</dbReference>
<dbReference type="GO" id="GO:0032259">
    <property type="term" value="P:methylation"/>
    <property type="evidence" value="ECO:0007669"/>
    <property type="project" value="UniProtKB-KW"/>
</dbReference>
<sequence>MLTVDFERFPVPGKARVLDLGCGGGRHSFEAFRRGAQVIALDYSADEVGGVNNMFGAMAAERQVPSGARAASVRGDALALPFADGTFDRVIAAEVLEHLPEDGGAMAELARVLRPGGFAAVTVPARFPERVCWALSDDYHNVEGGHVRIYRRDDLIGKLRAHGLELIGQHRAHALHAPYWWLRCLVGVHDDDHPATRLYHRLLVWDMMRRPALTRVAERLLDPVLGKSEVLYLRKPRPPRPDDEFTAAPLTAEPLTAGAGRAGS</sequence>
<gene>
    <name evidence="3" type="ORF">CC117_08595</name>
</gene>
<feature type="domain" description="Methyltransferase type 11" evidence="2">
    <location>
        <begin position="18"/>
        <end position="120"/>
    </location>
</feature>
<organism evidence="3 4">
    <name type="scientific">Parafrankia colletiae</name>
    <dbReference type="NCBI Taxonomy" id="573497"/>
    <lineage>
        <taxon>Bacteria</taxon>
        <taxon>Bacillati</taxon>
        <taxon>Actinomycetota</taxon>
        <taxon>Actinomycetes</taxon>
        <taxon>Frankiales</taxon>
        <taxon>Frankiaceae</taxon>
        <taxon>Parafrankia</taxon>
    </lineage>
</organism>
<evidence type="ECO:0000313" key="3">
    <source>
        <dbReference type="EMBL" id="OHV28650.1"/>
    </source>
</evidence>
<feature type="compositionally biased region" description="Low complexity" evidence="1">
    <location>
        <begin position="246"/>
        <end position="264"/>
    </location>
</feature>
<proteinExistence type="predicted"/>